<evidence type="ECO:0000256" key="4">
    <source>
        <dbReference type="ARBA" id="ARBA00022692"/>
    </source>
</evidence>
<keyword evidence="6 7" id="KW-0472">Membrane</keyword>
<keyword evidence="5 7" id="KW-1133">Transmembrane helix</keyword>
<dbReference type="Gene3D" id="1.10.1760.20">
    <property type="match status" value="1"/>
</dbReference>
<evidence type="ECO:0000256" key="5">
    <source>
        <dbReference type="ARBA" id="ARBA00022989"/>
    </source>
</evidence>
<keyword evidence="9" id="KW-1185">Reference proteome</keyword>
<feature type="transmembrane region" description="Helical" evidence="7">
    <location>
        <begin position="38"/>
        <end position="58"/>
    </location>
</feature>
<organism evidence="8 9">
    <name type="scientific">Noviherbaspirillum denitrificans</name>
    <dbReference type="NCBI Taxonomy" id="1968433"/>
    <lineage>
        <taxon>Bacteria</taxon>
        <taxon>Pseudomonadati</taxon>
        <taxon>Pseudomonadota</taxon>
        <taxon>Betaproteobacteria</taxon>
        <taxon>Burkholderiales</taxon>
        <taxon>Oxalobacteraceae</taxon>
        <taxon>Noviherbaspirillum</taxon>
    </lineage>
</organism>
<comment type="caution">
    <text evidence="8">The sequence shown here is derived from an EMBL/GenBank/DDBJ whole genome shotgun (WGS) entry which is preliminary data.</text>
</comment>
<protein>
    <submittedName>
        <fullName evidence="8">Uncharacterized protein</fullName>
    </submittedName>
</protein>
<gene>
    <name evidence="8" type="ORF">AYR66_14385</name>
</gene>
<evidence type="ECO:0000256" key="6">
    <source>
        <dbReference type="ARBA" id="ARBA00023136"/>
    </source>
</evidence>
<feature type="transmembrane region" description="Helical" evidence="7">
    <location>
        <begin position="7"/>
        <end position="26"/>
    </location>
</feature>
<keyword evidence="3" id="KW-1003">Cell membrane</keyword>
<keyword evidence="4 7" id="KW-0812">Transmembrane</keyword>
<dbReference type="AlphaFoldDB" id="A0A254TLA5"/>
<proteinExistence type="predicted"/>
<evidence type="ECO:0000313" key="8">
    <source>
        <dbReference type="EMBL" id="OWW20498.1"/>
    </source>
</evidence>
<evidence type="ECO:0000256" key="3">
    <source>
        <dbReference type="ARBA" id="ARBA00022475"/>
    </source>
</evidence>
<feature type="transmembrane region" description="Helical" evidence="7">
    <location>
        <begin position="179"/>
        <end position="202"/>
    </location>
</feature>
<name>A0A254TLA5_9BURK</name>
<feature type="transmembrane region" description="Helical" evidence="7">
    <location>
        <begin position="138"/>
        <end position="167"/>
    </location>
</feature>
<dbReference type="Proteomes" id="UP000197535">
    <property type="component" value="Unassembled WGS sequence"/>
</dbReference>
<reference evidence="8 9" key="1">
    <citation type="submission" date="2016-02" db="EMBL/GenBank/DDBJ databases">
        <authorList>
            <person name="Wen L."/>
            <person name="He K."/>
            <person name="Yang H."/>
        </authorList>
    </citation>
    <scope>NUCLEOTIDE SEQUENCE [LARGE SCALE GENOMIC DNA]</scope>
    <source>
        <strain evidence="8 9">TSA40</strain>
    </source>
</reference>
<evidence type="ECO:0000256" key="2">
    <source>
        <dbReference type="ARBA" id="ARBA00022448"/>
    </source>
</evidence>
<dbReference type="GO" id="GO:0005886">
    <property type="term" value="C:plasma membrane"/>
    <property type="evidence" value="ECO:0007669"/>
    <property type="project" value="UniProtKB-SubCell"/>
</dbReference>
<dbReference type="InterPro" id="IPR002751">
    <property type="entry name" value="CbiM/NikMN"/>
</dbReference>
<feature type="transmembrane region" description="Helical" evidence="7">
    <location>
        <begin position="70"/>
        <end position="98"/>
    </location>
</feature>
<evidence type="ECO:0000313" key="9">
    <source>
        <dbReference type="Proteomes" id="UP000197535"/>
    </source>
</evidence>
<comment type="subcellular location">
    <subcellularLocation>
        <location evidence="1">Cell membrane</location>
        <topology evidence="1">Multi-pass membrane protein</topology>
    </subcellularLocation>
</comment>
<dbReference type="GO" id="GO:0000041">
    <property type="term" value="P:transition metal ion transport"/>
    <property type="evidence" value="ECO:0007669"/>
    <property type="project" value="InterPro"/>
</dbReference>
<evidence type="ECO:0000256" key="7">
    <source>
        <dbReference type="SAM" id="Phobius"/>
    </source>
</evidence>
<sequence length="219" mass="24006">MGIFAETIPHIIALAAALAAFATLYWNTRAADWQRLSAPGAFSAWCCAIILLPMLWRFSVPLSGGPVLHMAGLPIFVLMFGRRLAMTGAALSVLAYTIAFDAQWLNLGLNLLLLAVLPAYCGDALMRATERFLPRHMFVYLLGNGFFGTMAMLALLNMLSLGVYYAIVSAATASGDALAYMLLLSWGESFLTGLLLTMFTVYRPEWVLTFDDNVYLRGK</sequence>
<dbReference type="EMBL" id="LSTO01000001">
    <property type="protein sequence ID" value="OWW20498.1"/>
    <property type="molecule type" value="Genomic_DNA"/>
</dbReference>
<evidence type="ECO:0000256" key="1">
    <source>
        <dbReference type="ARBA" id="ARBA00004651"/>
    </source>
</evidence>
<accession>A0A254TLA5</accession>
<feature type="transmembrane region" description="Helical" evidence="7">
    <location>
        <begin position="104"/>
        <end position="126"/>
    </location>
</feature>
<keyword evidence="2" id="KW-0813">Transport</keyword>
<dbReference type="Pfam" id="PF01891">
    <property type="entry name" value="CbiM"/>
    <property type="match status" value="1"/>
</dbReference>